<dbReference type="Pfam" id="PF13246">
    <property type="entry name" value="Cation_ATPase"/>
    <property type="match status" value="1"/>
</dbReference>
<organism evidence="14 15">
    <name type="scientific">Candidatus Viridilinea mediisalina</name>
    <dbReference type="NCBI Taxonomy" id="2024553"/>
    <lineage>
        <taxon>Bacteria</taxon>
        <taxon>Bacillati</taxon>
        <taxon>Chloroflexota</taxon>
        <taxon>Chloroflexia</taxon>
        <taxon>Chloroflexales</taxon>
        <taxon>Chloroflexineae</taxon>
        <taxon>Oscillochloridaceae</taxon>
        <taxon>Candidatus Viridilinea</taxon>
    </lineage>
</organism>
<dbReference type="FunFam" id="2.70.150.10:FF:000160">
    <property type="entry name" value="Sarcoplasmic/endoplasmic reticulum calcium ATPase 1"/>
    <property type="match status" value="1"/>
</dbReference>
<feature type="transmembrane region" description="Helical" evidence="12">
    <location>
        <begin position="913"/>
        <end position="935"/>
    </location>
</feature>
<feature type="compositionally biased region" description="Polar residues" evidence="11">
    <location>
        <begin position="410"/>
        <end position="436"/>
    </location>
</feature>
<dbReference type="GO" id="GO:0036376">
    <property type="term" value="P:sodium ion export across plasma membrane"/>
    <property type="evidence" value="ECO:0007669"/>
    <property type="project" value="TreeGrafter"/>
</dbReference>
<dbReference type="Gene3D" id="3.40.50.1000">
    <property type="entry name" value="HAD superfamily/HAD-like"/>
    <property type="match status" value="1"/>
</dbReference>
<dbReference type="PRINTS" id="PR00120">
    <property type="entry name" value="HATPASE"/>
</dbReference>
<proteinExistence type="inferred from homology"/>
<dbReference type="PANTHER" id="PTHR43294:SF20">
    <property type="entry name" value="P-TYPE ATPASE"/>
    <property type="match status" value="1"/>
</dbReference>
<name>A0A2A6RP58_9CHLR</name>
<evidence type="ECO:0000259" key="13">
    <source>
        <dbReference type="SMART" id="SM00831"/>
    </source>
</evidence>
<sequence length="949" mass="101186">MTKQDATPATHPPVAWHATPIDAALTQLEAQPKGLDEAAVERLRAEFGPNTLPHREPPTLLSIVLHQFMNPLIAILVIAAIVSVAIGEIEDSVFIIVVIVLNAALGAYQEYRAEQSAAALQNLLTVQARVRRAGQVRRIDAEQLVPGDIVLLESGDRVPADLRLLTTKNLRVDESFLTGESAAVEKDARAEVAPDAPVSERVTMAFTGATVTAGRAEALVVATGLRTEIGAIAAATAEGTGLRPPLVIRMERFVRAISVVVLASSTLLVLISMAQGTPFTEVFFLAVALAVSAIPEGLPIAMTVALSIAVRRMAQRNVIVRKMTAVEALGSCTIIASDKTGTLTVNRQTIRTLLLPGERSFQVTGEGYAGLGEVHADQGSLNEQDETQLRLLAKAGILCNEAELRPPPTLASTLRPPSTLASTLRPPSTLASTLRPPSTLAEPVEANAEGEWEHDGDAVDVAFLSLGYKLGLEPEPTRAAVEVIERIAFESERQYAAVVYRDQQGVQVAVKGGAERVLAFCETALTAAGPQALDREQALAQADALAERGYRVLVLATGLVAGDGTAFHEDAMPALTLVGMIGMIDPLRPEAKVAVATCRRAGVEVAMITGDHPATALAIAQELGIAQSRADLVTGRELPADDDVTGAERFAAKTHKARVFARVTPLQKLRIVEALGAQGHFVAVTGDGVNDAPALRAANIGVAMGSGTDVAKDTAEIIVRDDNFASIVHGVEEGRYAYDNIRKVIYLLISTGAAEIALFLTAIAMGLPLPMLAVQILWLNLVTNGIQGVALAFEGGEPGAMERKPRQPSEGIFNPLMIWQTLISGGVMFVGCMTLWIWLLGNGYAEAEARNLLLLLMVLFQNYHVFNARSEYVSAFRVPIQRNLFLVIGVFAALGIHLLAMFSLPFMQQVLDVAPVSLAEFALMAALACTILLVMEVFKLIWNRLPANT</sequence>
<dbReference type="InterPro" id="IPR001757">
    <property type="entry name" value="P_typ_ATPase"/>
</dbReference>
<dbReference type="GO" id="GO:1902600">
    <property type="term" value="P:proton transmembrane transport"/>
    <property type="evidence" value="ECO:0007669"/>
    <property type="project" value="TreeGrafter"/>
</dbReference>
<accession>A0A2A6RP58</accession>
<dbReference type="InterPro" id="IPR023214">
    <property type="entry name" value="HAD_sf"/>
</dbReference>
<dbReference type="InterPro" id="IPR059000">
    <property type="entry name" value="ATPase_P-type_domA"/>
</dbReference>
<dbReference type="Pfam" id="PF00689">
    <property type="entry name" value="Cation_ATPase_C"/>
    <property type="match status" value="1"/>
</dbReference>
<comment type="similarity">
    <text evidence="2">Belongs to the cation transport ATPase (P-type) (TC 3.A.3) family. Type IIA subfamily.</text>
</comment>
<dbReference type="Gene3D" id="3.40.1110.10">
    <property type="entry name" value="Calcium-transporting ATPase, cytoplasmic domain N"/>
    <property type="match status" value="1"/>
</dbReference>
<keyword evidence="8" id="KW-1278">Translocase</keyword>
<dbReference type="Proteomes" id="UP000220527">
    <property type="component" value="Unassembled WGS sequence"/>
</dbReference>
<evidence type="ECO:0000256" key="9">
    <source>
        <dbReference type="ARBA" id="ARBA00022989"/>
    </source>
</evidence>
<evidence type="ECO:0000256" key="5">
    <source>
        <dbReference type="ARBA" id="ARBA00022741"/>
    </source>
</evidence>
<keyword evidence="4 12" id="KW-0812">Transmembrane</keyword>
<dbReference type="PRINTS" id="PR00119">
    <property type="entry name" value="CATATPASE"/>
</dbReference>
<evidence type="ECO:0000256" key="11">
    <source>
        <dbReference type="SAM" id="MobiDB-lite"/>
    </source>
</evidence>
<dbReference type="Gene3D" id="2.70.150.10">
    <property type="entry name" value="Calcium-transporting ATPase, cytoplasmic transduction domain A"/>
    <property type="match status" value="1"/>
</dbReference>
<dbReference type="InterPro" id="IPR036412">
    <property type="entry name" value="HAD-like_sf"/>
</dbReference>
<feature type="transmembrane region" description="Helical" evidence="12">
    <location>
        <begin position="282"/>
        <end position="306"/>
    </location>
</feature>
<feature type="domain" description="Cation-transporting P-type ATPase N-terminal" evidence="13">
    <location>
        <begin position="15"/>
        <end position="88"/>
    </location>
</feature>
<comment type="caution">
    <text evidence="14">The sequence shown here is derived from an EMBL/GenBank/DDBJ whole genome shotgun (WGS) entry which is preliminary data.</text>
</comment>
<reference evidence="15" key="1">
    <citation type="submission" date="2017-08" db="EMBL/GenBank/DDBJ databases">
        <authorList>
            <person name="Grouzdev D.S."/>
            <person name="Gaisin V.A."/>
            <person name="Rysina M.S."/>
            <person name="Gorlenko V.M."/>
        </authorList>
    </citation>
    <scope>NUCLEOTIDE SEQUENCE [LARGE SCALE GENOMIC DNA]</scope>
    <source>
        <strain evidence="15">Kir15-3F</strain>
    </source>
</reference>
<dbReference type="AlphaFoldDB" id="A0A2A6RP58"/>
<keyword evidence="15" id="KW-1185">Reference proteome</keyword>
<comment type="subcellular location">
    <subcellularLocation>
        <location evidence="1">Endomembrane system</location>
        <topology evidence="1">Multi-pass membrane protein</topology>
    </subcellularLocation>
</comment>
<evidence type="ECO:0000256" key="6">
    <source>
        <dbReference type="ARBA" id="ARBA00022840"/>
    </source>
</evidence>
<feature type="transmembrane region" description="Helical" evidence="12">
    <location>
        <begin position="744"/>
        <end position="766"/>
    </location>
</feature>
<evidence type="ECO:0000256" key="10">
    <source>
        <dbReference type="ARBA" id="ARBA00023136"/>
    </source>
</evidence>
<dbReference type="GO" id="GO:0030007">
    <property type="term" value="P:intracellular potassium ion homeostasis"/>
    <property type="evidence" value="ECO:0007669"/>
    <property type="project" value="TreeGrafter"/>
</dbReference>
<gene>
    <name evidence="14" type="ORF">CJ255_02330</name>
</gene>
<dbReference type="Gene3D" id="1.20.1110.10">
    <property type="entry name" value="Calcium-transporting ATPase, transmembrane domain"/>
    <property type="match status" value="1"/>
</dbReference>
<evidence type="ECO:0000256" key="8">
    <source>
        <dbReference type="ARBA" id="ARBA00022967"/>
    </source>
</evidence>
<evidence type="ECO:0000256" key="3">
    <source>
        <dbReference type="ARBA" id="ARBA00022553"/>
    </source>
</evidence>
<dbReference type="SFLD" id="SFLDG00002">
    <property type="entry name" value="C1.7:_P-type_atpase_like"/>
    <property type="match status" value="1"/>
</dbReference>
<dbReference type="Pfam" id="PF00122">
    <property type="entry name" value="E1-E2_ATPase"/>
    <property type="match status" value="1"/>
</dbReference>
<dbReference type="GO" id="GO:1990573">
    <property type="term" value="P:potassium ion import across plasma membrane"/>
    <property type="evidence" value="ECO:0007669"/>
    <property type="project" value="TreeGrafter"/>
</dbReference>
<keyword evidence="9 12" id="KW-1133">Transmembrane helix</keyword>
<dbReference type="GO" id="GO:0005524">
    <property type="term" value="F:ATP binding"/>
    <property type="evidence" value="ECO:0007669"/>
    <property type="project" value="UniProtKB-KW"/>
</dbReference>
<feature type="transmembrane region" description="Helical" evidence="12">
    <location>
        <begin position="68"/>
        <end position="86"/>
    </location>
</feature>
<dbReference type="SFLD" id="SFLDS00003">
    <property type="entry name" value="Haloacid_Dehalogenase"/>
    <property type="match status" value="1"/>
</dbReference>
<keyword evidence="5" id="KW-0547">Nucleotide-binding</keyword>
<evidence type="ECO:0000256" key="12">
    <source>
        <dbReference type="SAM" id="Phobius"/>
    </source>
</evidence>
<dbReference type="Pfam" id="PF08282">
    <property type="entry name" value="Hydrolase_3"/>
    <property type="match status" value="1"/>
</dbReference>
<dbReference type="SMART" id="SM00831">
    <property type="entry name" value="Cation_ATPase_N"/>
    <property type="match status" value="1"/>
</dbReference>
<dbReference type="SUPFAM" id="SSF56784">
    <property type="entry name" value="HAD-like"/>
    <property type="match status" value="1"/>
</dbReference>
<dbReference type="PANTHER" id="PTHR43294">
    <property type="entry name" value="SODIUM/POTASSIUM-TRANSPORTING ATPASE SUBUNIT ALPHA"/>
    <property type="match status" value="1"/>
</dbReference>
<evidence type="ECO:0000256" key="7">
    <source>
        <dbReference type="ARBA" id="ARBA00022842"/>
    </source>
</evidence>
<feature type="region of interest" description="Disordered" evidence="11">
    <location>
        <begin position="408"/>
        <end position="436"/>
    </location>
</feature>
<feature type="transmembrane region" description="Helical" evidence="12">
    <location>
        <begin position="253"/>
        <end position="276"/>
    </location>
</feature>
<keyword evidence="6" id="KW-0067">ATP-binding</keyword>
<dbReference type="InterPro" id="IPR018303">
    <property type="entry name" value="ATPase_P-typ_P_site"/>
</dbReference>
<dbReference type="InterPro" id="IPR023298">
    <property type="entry name" value="ATPase_P-typ_TM_dom_sf"/>
</dbReference>
<dbReference type="PROSITE" id="PS00154">
    <property type="entry name" value="ATPASE_E1_E2"/>
    <property type="match status" value="1"/>
</dbReference>
<dbReference type="InterPro" id="IPR023299">
    <property type="entry name" value="ATPase_P-typ_cyto_dom_N"/>
</dbReference>
<dbReference type="OrthoDB" id="9760364at2"/>
<feature type="transmembrane region" description="Helical" evidence="12">
    <location>
        <begin position="884"/>
        <end position="907"/>
    </location>
</feature>
<dbReference type="InterPro" id="IPR050510">
    <property type="entry name" value="Cation_transp_ATPase_P-type"/>
</dbReference>
<dbReference type="InterPro" id="IPR006068">
    <property type="entry name" value="ATPase_P-typ_cation-transptr_C"/>
</dbReference>
<feature type="transmembrane region" description="Helical" evidence="12">
    <location>
        <begin position="92"/>
        <end position="108"/>
    </location>
</feature>
<evidence type="ECO:0000313" key="15">
    <source>
        <dbReference type="Proteomes" id="UP000220527"/>
    </source>
</evidence>
<dbReference type="InterPro" id="IPR044492">
    <property type="entry name" value="P_typ_ATPase_HD_dom"/>
</dbReference>
<dbReference type="SFLD" id="SFLDF00027">
    <property type="entry name" value="p-type_atpase"/>
    <property type="match status" value="1"/>
</dbReference>
<dbReference type="GO" id="GO:0005886">
    <property type="term" value="C:plasma membrane"/>
    <property type="evidence" value="ECO:0007669"/>
    <property type="project" value="TreeGrafter"/>
</dbReference>
<dbReference type="InterPro" id="IPR008250">
    <property type="entry name" value="ATPase_P-typ_transduc_dom_A_sf"/>
</dbReference>
<dbReference type="Pfam" id="PF00690">
    <property type="entry name" value="Cation_ATPase_N"/>
    <property type="match status" value="1"/>
</dbReference>
<dbReference type="EMBL" id="NQWI01000006">
    <property type="protein sequence ID" value="PDW04681.1"/>
    <property type="molecule type" value="Genomic_DNA"/>
</dbReference>
<keyword evidence="7" id="KW-0460">Magnesium</keyword>
<evidence type="ECO:0000256" key="2">
    <source>
        <dbReference type="ARBA" id="ARBA00005675"/>
    </source>
</evidence>
<dbReference type="GO" id="GO:0016887">
    <property type="term" value="F:ATP hydrolysis activity"/>
    <property type="evidence" value="ECO:0007669"/>
    <property type="project" value="InterPro"/>
</dbReference>
<dbReference type="GO" id="GO:0005391">
    <property type="term" value="F:P-type sodium:potassium-exchanging transporter activity"/>
    <property type="evidence" value="ECO:0007669"/>
    <property type="project" value="TreeGrafter"/>
</dbReference>
<evidence type="ECO:0000256" key="1">
    <source>
        <dbReference type="ARBA" id="ARBA00004127"/>
    </source>
</evidence>
<dbReference type="GO" id="GO:0006883">
    <property type="term" value="P:intracellular sodium ion homeostasis"/>
    <property type="evidence" value="ECO:0007669"/>
    <property type="project" value="TreeGrafter"/>
</dbReference>
<dbReference type="GO" id="GO:0012505">
    <property type="term" value="C:endomembrane system"/>
    <property type="evidence" value="ECO:0007669"/>
    <property type="project" value="UniProtKB-SubCell"/>
</dbReference>
<keyword evidence="3" id="KW-0597">Phosphoprotein</keyword>
<evidence type="ECO:0000313" key="14">
    <source>
        <dbReference type="EMBL" id="PDW04681.1"/>
    </source>
</evidence>
<dbReference type="SUPFAM" id="SSF81665">
    <property type="entry name" value="Calcium ATPase, transmembrane domain M"/>
    <property type="match status" value="1"/>
</dbReference>
<dbReference type="SUPFAM" id="SSF81653">
    <property type="entry name" value="Calcium ATPase, transduction domain A"/>
    <property type="match status" value="1"/>
</dbReference>
<dbReference type="SUPFAM" id="SSF81660">
    <property type="entry name" value="Metal cation-transporting ATPase, ATP-binding domain N"/>
    <property type="match status" value="1"/>
</dbReference>
<evidence type="ECO:0000256" key="4">
    <source>
        <dbReference type="ARBA" id="ARBA00022692"/>
    </source>
</evidence>
<keyword evidence="10 12" id="KW-0472">Membrane</keyword>
<dbReference type="InterPro" id="IPR004014">
    <property type="entry name" value="ATPase_P-typ_cation-transptr_N"/>
</dbReference>
<feature type="transmembrane region" description="Helical" evidence="12">
    <location>
        <begin position="816"/>
        <end position="840"/>
    </location>
</feature>
<protein>
    <submittedName>
        <fullName evidence="14">ATPase</fullName>
    </submittedName>
</protein>
<dbReference type="NCBIfam" id="TIGR01494">
    <property type="entry name" value="ATPase_P-type"/>
    <property type="match status" value="3"/>
</dbReference>